<gene>
    <name evidence="3" type="ORF">RM423_10235</name>
</gene>
<dbReference type="RefSeq" id="WP_311422927.1">
    <property type="nucleotide sequence ID" value="NZ_JAVREH010000010.1"/>
</dbReference>
<dbReference type="SUPFAM" id="SSF53850">
    <property type="entry name" value="Periplasmic binding protein-like II"/>
    <property type="match status" value="1"/>
</dbReference>
<dbReference type="Gene3D" id="3.40.190.10">
    <property type="entry name" value="Periplasmic binding protein-like II"/>
    <property type="match status" value="2"/>
</dbReference>
<comment type="caution">
    <text evidence="3">The sequence shown here is derived from an EMBL/GenBank/DDBJ whole genome shotgun (WGS) entry which is preliminary data.</text>
</comment>
<dbReference type="EMBL" id="JAVREH010000010">
    <property type="protein sequence ID" value="MDT0261773.1"/>
    <property type="molecule type" value="Genomic_DNA"/>
</dbReference>
<organism evidence="3 4">
    <name type="scientific">Jatrophihabitans lederbergiae</name>
    <dbReference type="NCBI Taxonomy" id="3075547"/>
    <lineage>
        <taxon>Bacteria</taxon>
        <taxon>Bacillati</taxon>
        <taxon>Actinomycetota</taxon>
        <taxon>Actinomycetes</taxon>
        <taxon>Jatrophihabitantales</taxon>
        <taxon>Jatrophihabitantaceae</taxon>
        <taxon>Jatrophihabitans</taxon>
    </lineage>
</organism>
<dbReference type="InterPro" id="IPR001638">
    <property type="entry name" value="Solute-binding_3/MltF_N"/>
</dbReference>
<evidence type="ECO:0000313" key="4">
    <source>
        <dbReference type="Proteomes" id="UP001183176"/>
    </source>
</evidence>
<dbReference type="CDD" id="cd01004">
    <property type="entry name" value="PBP2_MidA_like"/>
    <property type="match status" value="1"/>
</dbReference>
<protein>
    <submittedName>
        <fullName evidence="3">ABC transporter substrate-binding protein</fullName>
    </submittedName>
</protein>
<dbReference type="PANTHER" id="PTHR35936:SF17">
    <property type="entry name" value="ARGININE-BINDING EXTRACELLULAR PROTEIN ARTP"/>
    <property type="match status" value="1"/>
</dbReference>
<dbReference type="Pfam" id="PF00497">
    <property type="entry name" value="SBP_bac_3"/>
    <property type="match status" value="1"/>
</dbReference>
<evidence type="ECO:0000259" key="2">
    <source>
        <dbReference type="SMART" id="SM00062"/>
    </source>
</evidence>
<dbReference type="Proteomes" id="UP001183176">
    <property type="component" value="Unassembled WGS sequence"/>
</dbReference>
<name>A0ABU2JBY6_9ACTN</name>
<keyword evidence="1" id="KW-0732">Signal</keyword>
<feature type="domain" description="Solute-binding protein family 3/N-terminal" evidence="2">
    <location>
        <begin position="56"/>
        <end position="282"/>
    </location>
</feature>
<reference evidence="4" key="1">
    <citation type="submission" date="2023-07" db="EMBL/GenBank/DDBJ databases">
        <title>30 novel species of actinomycetes from the DSMZ collection.</title>
        <authorList>
            <person name="Nouioui I."/>
        </authorList>
    </citation>
    <scope>NUCLEOTIDE SEQUENCE [LARGE SCALE GENOMIC DNA]</scope>
    <source>
        <strain evidence="4">DSM 44399</strain>
    </source>
</reference>
<dbReference type="PANTHER" id="PTHR35936">
    <property type="entry name" value="MEMBRANE-BOUND LYTIC MUREIN TRANSGLYCOSYLASE F"/>
    <property type="match status" value="1"/>
</dbReference>
<accession>A0ABU2JBY6</accession>
<keyword evidence="4" id="KW-1185">Reference proteome</keyword>
<proteinExistence type="predicted"/>
<dbReference type="SMART" id="SM00062">
    <property type="entry name" value="PBPb"/>
    <property type="match status" value="1"/>
</dbReference>
<evidence type="ECO:0000256" key="1">
    <source>
        <dbReference type="ARBA" id="ARBA00022729"/>
    </source>
</evidence>
<sequence>MVLTGLATVGVLALTGCAKNTPKGAAGPTSTASISAVAKDQSAADLLPASVKSTGKLMVGINIPYAPNEYKDPSGKIVGWEVDFLNTVATKLGVTVTYNESSFDNILPSVKGGKYNLGMSSLTDNKTREAQVDFVNYYNAGNQWATPAGKKVDPDNACGLKVAVETGTTQQTDDVPTKSKACTAAGKKAITILKIDSQDAVNQSVILGQADAFDADSPITEYAVKQSSGKLTLSGDIYGAAPYGLAVAKDGGTLKEALQKAIQSMIDDGTYKQVLDKWGVSAGAIKQATVNGAQS</sequence>
<evidence type="ECO:0000313" key="3">
    <source>
        <dbReference type="EMBL" id="MDT0261773.1"/>
    </source>
</evidence>